<accession>A0ABV9FZA2</accession>
<organism evidence="1 2">
    <name type="scientific">Streptomyces maoxianensis</name>
    <dbReference type="NCBI Taxonomy" id="1459942"/>
    <lineage>
        <taxon>Bacteria</taxon>
        <taxon>Bacillati</taxon>
        <taxon>Actinomycetota</taxon>
        <taxon>Actinomycetes</taxon>
        <taxon>Kitasatosporales</taxon>
        <taxon>Streptomycetaceae</taxon>
        <taxon>Streptomyces</taxon>
    </lineage>
</organism>
<evidence type="ECO:0000313" key="2">
    <source>
        <dbReference type="Proteomes" id="UP001595993"/>
    </source>
</evidence>
<dbReference type="InterPro" id="IPR046151">
    <property type="entry name" value="DUF6153"/>
</dbReference>
<dbReference type="EMBL" id="JBHSFE010000002">
    <property type="protein sequence ID" value="MFC4606259.1"/>
    <property type="molecule type" value="Genomic_DNA"/>
</dbReference>
<keyword evidence="2" id="KW-1185">Reference proteome</keyword>
<name>A0ABV9FZA2_9ACTN</name>
<comment type="caution">
    <text evidence="1">The sequence shown here is derived from an EMBL/GenBank/DDBJ whole genome shotgun (WGS) entry which is preliminary data.</text>
</comment>
<dbReference type="RefSeq" id="WP_381190419.1">
    <property type="nucleotide sequence ID" value="NZ_JBHSFE010000002.1"/>
</dbReference>
<protein>
    <submittedName>
        <fullName evidence="1">DUF6153 family protein</fullName>
    </submittedName>
</protein>
<dbReference type="Proteomes" id="UP001595993">
    <property type="component" value="Unassembled WGS sequence"/>
</dbReference>
<evidence type="ECO:0000313" key="1">
    <source>
        <dbReference type="EMBL" id="MFC4606259.1"/>
    </source>
</evidence>
<proteinExistence type="predicted"/>
<reference evidence="2" key="1">
    <citation type="journal article" date="2019" name="Int. J. Syst. Evol. Microbiol.">
        <title>The Global Catalogue of Microorganisms (GCM) 10K type strain sequencing project: providing services to taxonomists for standard genome sequencing and annotation.</title>
        <authorList>
            <consortium name="The Broad Institute Genomics Platform"/>
            <consortium name="The Broad Institute Genome Sequencing Center for Infectious Disease"/>
            <person name="Wu L."/>
            <person name="Ma J."/>
        </authorList>
    </citation>
    <scope>NUCLEOTIDE SEQUENCE [LARGE SCALE GENOMIC DNA]</scope>
    <source>
        <strain evidence="2">CGMCC 4.7139</strain>
    </source>
</reference>
<dbReference type="Pfam" id="PF19650">
    <property type="entry name" value="DUF6153"/>
    <property type="match status" value="1"/>
</dbReference>
<gene>
    <name evidence="1" type="ORF">ACFO9E_00215</name>
</gene>
<sequence length="136" mass="13106">MTSAALSPSRRPAGRGFVLLVLAMLAGLLAMHGLGPGPAPAKALAAAGGHGVAMAHEEAAQKVAGDCSHTDGGMGHADHADATCAAAGIGVPYAPPALVPTLDSGPALAVLPAGAAGISESGRAPPDLAELQLLRI</sequence>